<feature type="chain" id="PRO_5038750672" evidence="1">
    <location>
        <begin position="29"/>
        <end position="289"/>
    </location>
</feature>
<evidence type="ECO:0000259" key="2">
    <source>
        <dbReference type="Pfam" id="PF12849"/>
    </source>
</evidence>
<dbReference type="PATRIC" id="fig|1538.10.peg.4080"/>
<dbReference type="EMBL" id="LITT01000064">
    <property type="protein sequence ID" value="OAA82936.1"/>
    <property type="molecule type" value="Genomic_DNA"/>
</dbReference>
<dbReference type="RefSeq" id="WP_063557219.1">
    <property type="nucleotide sequence ID" value="NZ_LITT01000064.1"/>
</dbReference>
<name>A0A162KRE5_9CLOT</name>
<comment type="caution">
    <text evidence="3">The sequence shown here is derived from an EMBL/GenBank/DDBJ whole genome shotgun (WGS) entry which is preliminary data.</text>
</comment>
<dbReference type="OrthoDB" id="186379at2"/>
<reference evidence="3 4" key="1">
    <citation type="journal article" date="2015" name="Biotechnol. Bioeng.">
        <title>Genome sequence and phenotypic characterization of Caulobacter segnis.</title>
        <authorList>
            <person name="Patel S."/>
            <person name="Fletcher B."/>
            <person name="Scott D.C."/>
            <person name="Ely B."/>
        </authorList>
    </citation>
    <scope>NUCLEOTIDE SEQUENCE [LARGE SCALE GENOMIC DNA]</scope>
    <source>
        <strain evidence="3 4">ERI-2</strain>
    </source>
</reference>
<dbReference type="PANTHER" id="PTHR37945">
    <property type="entry name" value="EXTRACELLULAR TUNGSTATE BINDING PROTEIN"/>
    <property type="match status" value="1"/>
</dbReference>
<dbReference type="Proteomes" id="UP000077407">
    <property type="component" value="Unassembled WGS sequence"/>
</dbReference>
<dbReference type="PANTHER" id="PTHR37945:SF1">
    <property type="entry name" value="EXTRACELLULAR TUNGSTATE BINDING PROTEIN"/>
    <property type="match status" value="1"/>
</dbReference>
<evidence type="ECO:0000256" key="1">
    <source>
        <dbReference type="SAM" id="SignalP"/>
    </source>
</evidence>
<dbReference type="Gene3D" id="3.40.190.10">
    <property type="entry name" value="Periplasmic binding protein-like II"/>
    <property type="match status" value="2"/>
</dbReference>
<dbReference type="InterPro" id="IPR024370">
    <property type="entry name" value="PBP_domain"/>
</dbReference>
<dbReference type="InterPro" id="IPR052738">
    <property type="entry name" value="ABC-Tungstate_binding"/>
</dbReference>
<dbReference type="SUPFAM" id="SSF53850">
    <property type="entry name" value="Periplasmic binding protein-like II"/>
    <property type="match status" value="1"/>
</dbReference>
<dbReference type="AlphaFoldDB" id="A0A162KRE5"/>
<sequence>MLKLRKNLHFKTLLSILFCIVMMFTMNACLNQNQTQTQNKNKSIVLATTTSTQDSGLLDYLLPKFEKDTGIKVKVLAKGTGEAMEVAKRGDADALLVHAKEQELQFVKEGYGTERLEVMYNDFVIVGPKDDPAKLKEKAPKDAVAAFKLISSSNSPFISRGDKSGTNTKENSIWKEAGITPSGTWYISAGKGMGAVLQMADEKKAYTLTDRATYLSMKNKLNLTIVTEKGSKLLNQYSLIRLNPKKNKIKTEESNEFIKWMLSSKGQKLIGEYGKDKYGISLFVPNAKK</sequence>
<organism evidence="3 4">
    <name type="scientific">Clostridium ljungdahlii</name>
    <dbReference type="NCBI Taxonomy" id="1538"/>
    <lineage>
        <taxon>Bacteria</taxon>
        <taxon>Bacillati</taxon>
        <taxon>Bacillota</taxon>
        <taxon>Clostridia</taxon>
        <taxon>Eubacteriales</taxon>
        <taxon>Clostridiaceae</taxon>
        <taxon>Clostridium</taxon>
    </lineage>
</organism>
<keyword evidence="1" id="KW-0732">Signal</keyword>
<evidence type="ECO:0000313" key="4">
    <source>
        <dbReference type="Proteomes" id="UP000077407"/>
    </source>
</evidence>
<proteinExistence type="predicted"/>
<dbReference type="Pfam" id="PF12849">
    <property type="entry name" value="PBP_like_2"/>
    <property type="match status" value="1"/>
</dbReference>
<accession>A0A162KRE5</accession>
<protein>
    <submittedName>
        <fullName evidence="3">PBP superfamily domain protein</fullName>
    </submittedName>
</protein>
<feature type="signal peptide" evidence="1">
    <location>
        <begin position="1"/>
        <end position="28"/>
    </location>
</feature>
<gene>
    <name evidence="3" type="ORF">WY13_04004</name>
</gene>
<feature type="domain" description="PBP" evidence="2">
    <location>
        <begin position="36"/>
        <end position="264"/>
    </location>
</feature>
<evidence type="ECO:0000313" key="3">
    <source>
        <dbReference type="EMBL" id="OAA82936.1"/>
    </source>
</evidence>